<dbReference type="STRING" id="32040.SAMN04489710_10211"/>
<keyword evidence="1" id="KW-0812">Transmembrane</keyword>
<proteinExistence type="predicted"/>
<evidence type="ECO:0000313" key="3">
    <source>
        <dbReference type="Proteomes" id="UP000199517"/>
    </source>
</evidence>
<evidence type="ECO:0000256" key="1">
    <source>
        <dbReference type="SAM" id="Phobius"/>
    </source>
</evidence>
<dbReference type="EMBL" id="FOMQ01000002">
    <property type="protein sequence ID" value="SFD42695.1"/>
    <property type="molecule type" value="Genomic_DNA"/>
</dbReference>
<dbReference type="RefSeq" id="WP_245783499.1">
    <property type="nucleotide sequence ID" value="NZ_FOMQ01000002.1"/>
</dbReference>
<reference evidence="3" key="1">
    <citation type="submission" date="2016-10" db="EMBL/GenBank/DDBJ databases">
        <authorList>
            <person name="Varghese N."/>
            <person name="Submissions S."/>
        </authorList>
    </citation>
    <scope>NUCLEOTIDE SEQUENCE [LARGE SCALE GENOMIC DNA]</scope>
    <source>
        <strain evidence="3">DSM 7481</strain>
    </source>
</reference>
<keyword evidence="1" id="KW-1133">Transmembrane helix</keyword>
<accession>A0A1I1S876</accession>
<feature type="transmembrane region" description="Helical" evidence="1">
    <location>
        <begin position="97"/>
        <end position="118"/>
    </location>
</feature>
<protein>
    <submittedName>
        <fullName evidence="2">Uncharacterized protein</fullName>
    </submittedName>
</protein>
<name>A0A1I1S876_9BURK</name>
<feature type="transmembrane region" description="Helical" evidence="1">
    <location>
        <begin position="63"/>
        <end position="85"/>
    </location>
</feature>
<gene>
    <name evidence="2" type="ORF">SAMN04489710_10211</name>
</gene>
<sequence>MTPPPAPLLPGAPEGATRTAWWLFAPPAALMGLRWLLEWHGDRWPGPDAWALAPFAGTRDPGLGLAALGAGAAAIAAVGVLLRWTARRRGRPHARRVAAGLWVLACVGGALAMAARHWDARWLQPLPEARVSVAGSRVQPPSLRGPGGTQVVLRWEDADPSAPVAPGTPPEAGAAPVLRQATLPGSAAAAWRPGQALRLQWARGRFGGLYATGWQPLAAGGTAPAAPHLP</sequence>
<dbReference type="Proteomes" id="UP000199517">
    <property type="component" value="Unassembled WGS sequence"/>
</dbReference>
<evidence type="ECO:0000313" key="2">
    <source>
        <dbReference type="EMBL" id="SFD42695.1"/>
    </source>
</evidence>
<keyword evidence="1" id="KW-0472">Membrane</keyword>
<organism evidence="2 3">
    <name type="scientific">Paracidovorax konjaci</name>
    <dbReference type="NCBI Taxonomy" id="32040"/>
    <lineage>
        <taxon>Bacteria</taxon>
        <taxon>Pseudomonadati</taxon>
        <taxon>Pseudomonadota</taxon>
        <taxon>Betaproteobacteria</taxon>
        <taxon>Burkholderiales</taxon>
        <taxon>Comamonadaceae</taxon>
        <taxon>Paracidovorax</taxon>
    </lineage>
</organism>
<keyword evidence="3" id="KW-1185">Reference proteome</keyword>
<dbReference type="AlphaFoldDB" id="A0A1I1S876"/>